<dbReference type="Proteomes" id="UP000008370">
    <property type="component" value="Unassembled WGS sequence"/>
</dbReference>
<dbReference type="GO" id="GO:0003723">
    <property type="term" value="F:RNA binding"/>
    <property type="evidence" value="ECO:0007669"/>
    <property type="project" value="UniProtKB-KW"/>
</dbReference>
<accession>K5X176</accession>
<keyword evidence="1" id="KW-0696">RNA-directed RNA polymerase</keyword>
<evidence type="ECO:0000313" key="5">
    <source>
        <dbReference type="Proteomes" id="UP000008370"/>
    </source>
</evidence>
<dbReference type="GO" id="GO:0030422">
    <property type="term" value="P:siRNA processing"/>
    <property type="evidence" value="ECO:0007669"/>
    <property type="project" value="TreeGrafter"/>
</dbReference>
<gene>
    <name evidence="4" type="ORF">PHACADRAFT_118286</name>
</gene>
<dbReference type="AlphaFoldDB" id="K5X176"/>
<feature type="region of interest" description="Disordered" evidence="2">
    <location>
        <begin position="448"/>
        <end position="492"/>
    </location>
</feature>
<comment type="catalytic activity">
    <reaction evidence="1">
        <text>RNA(n) + a ribonucleoside 5'-triphosphate = RNA(n+1) + diphosphate</text>
        <dbReference type="Rhea" id="RHEA:21248"/>
        <dbReference type="Rhea" id="RHEA-COMP:14527"/>
        <dbReference type="Rhea" id="RHEA-COMP:17342"/>
        <dbReference type="ChEBI" id="CHEBI:33019"/>
        <dbReference type="ChEBI" id="CHEBI:61557"/>
        <dbReference type="ChEBI" id="CHEBI:140395"/>
        <dbReference type="EC" id="2.7.7.48"/>
    </reaction>
</comment>
<dbReference type="EMBL" id="JH930471">
    <property type="protein sequence ID" value="EKM56512.1"/>
    <property type="molecule type" value="Genomic_DNA"/>
</dbReference>
<reference evidence="4 5" key="1">
    <citation type="journal article" date="2012" name="BMC Genomics">
        <title>Comparative genomics of the white-rot fungi, Phanerochaete carnosa and P. chrysosporium, to elucidate the genetic basis of the distinct wood types they colonize.</title>
        <authorList>
            <person name="Suzuki H."/>
            <person name="MacDonald J."/>
            <person name="Syed K."/>
            <person name="Salamov A."/>
            <person name="Hori C."/>
            <person name="Aerts A."/>
            <person name="Henrissat B."/>
            <person name="Wiebenga A."/>
            <person name="vanKuyk P.A."/>
            <person name="Barry K."/>
            <person name="Lindquist E."/>
            <person name="LaButti K."/>
            <person name="Lapidus A."/>
            <person name="Lucas S."/>
            <person name="Coutinho P."/>
            <person name="Gong Y."/>
            <person name="Samejima M."/>
            <person name="Mahadevan R."/>
            <person name="Abou-Zaid M."/>
            <person name="de Vries R.P."/>
            <person name="Igarashi K."/>
            <person name="Yadav J.S."/>
            <person name="Grigoriev I.V."/>
            <person name="Master E.R."/>
        </authorList>
    </citation>
    <scope>NUCLEOTIDE SEQUENCE [LARGE SCALE GENOMIC DNA]</scope>
    <source>
        <strain evidence="4 5">HHB-10118-sp</strain>
    </source>
</reference>
<protein>
    <recommendedName>
        <fullName evidence="1">RNA-dependent RNA polymerase</fullName>
        <ecNumber evidence="1">2.7.7.48</ecNumber>
    </recommendedName>
</protein>
<evidence type="ECO:0000313" key="4">
    <source>
        <dbReference type="EMBL" id="EKM56512.1"/>
    </source>
</evidence>
<keyword evidence="5" id="KW-1185">Reference proteome</keyword>
<evidence type="ECO:0000256" key="2">
    <source>
        <dbReference type="SAM" id="MobiDB-lite"/>
    </source>
</evidence>
<name>K5X176_PHACS</name>
<dbReference type="PANTHER" id="PTHR23079">
    <property type="entry name" value="RNA-DEPENDENT RNA POLYMERASE"/>
    <property type="match status" value="1"/>
</dbReference>
<dbReference type="OrthoDB" id="10055769at2759"/>
<keyword evidence="1" id="KW-0694">RNA-binding</keyword>
<organism evidence="4 5">
    <name type="scientific">Phanerochaete carnosa (strain HHB-10118-sp)</name>
    <name type="common">White-rot fungus</name>
    <name type="synonym">Peniophora carnosa</name>
    <dbReference type="NCBI Taxonomy" id="650164"/>
    <lineage>
        <taxon>Eukaryota</taxon>
        <taxon>Fungi</taxon>
        <taxon>Dikarya</taxon>
        <taxon>Basidiomycota</taxon>
        <taxon>Agaricomycotina</taxon>
        <taxon>Agaricomycetes</taxon>
        <taxon>Polyporales</taxon>
        <taxon>Phanerochaetaceae</taxon>
        <taxon>Phanerochaete</taxon>
    </lineage>
</organism>
<comment type="similarity">
    <text evidence="1">Belongs to the RdRP family.</text>
</comment>
<dbReference type="InterPro" id="IPR007855">
    <property type="entry name" value="RDRP"/>
</dbReference>
<dbReference type="GO" id="GO:0031380">
    <property type="term" value="C:nuclear RNA-directed RNA polymerase complex"/>
    <property type="evidence" value="ECO:0007669"/>
    <property type="project" value="TreeGrafter"/>
</dbReference>
<dbReference type="PANTHER" id="PTHR23079:SF14">
    <property type="entry name" value="RNA-DEPENDENT RNA POLYMERASE"/>
    <property type="match status" value="1"/>
</dbReference>
<dbReference type="GO" id="GO:0003968">
    <property type="term" value="F:RNA-directed RNA polymerase activity"/>
    <property type="evidence" value="ECO:0007669"/>
    <property type="project" value="UniProtKB-KW"/>
</dbReference>
<dbReference type="InterPro" id="IPR057596">
    <property type="entry name" value="RDRP_core"/>
</dbReference>
<proteinExistence type="inferred from homology"/>
<evidence type="ECO:0000256" key="1">
    <source>
        <dbReference type="RuleBase" id="RU363098"/>
    </source>
</evidence>
<keyword evidence="1" id="KW-0548">Nucleotidyltransferase</keyword>
<dbReference type="EC" id="2.7.7.48" evidence="1"/>
<dbReference type="GeneID" id="18907826"/>
<keyword evidence="1" id="KW-0808">Transferase</keyword>
<dbReference type="InParanoid" id="K5X176"/>
<dbReference type="HOGENOM" id="CLU_003387_0_0_1"/>
<sequence>MLDDANIPWAIQYELARGVSNNHWTWAEVTRDKIGVLAKGTNPRCVQNVMGKHIIGLNRDIWYATDSNREELSREQKALLEGKGHGLGLLGDWEGEKNWYGGRVQQLARIEKDAQQHKYYLQLGAMQKVGRSHRLARFLGSHRVLHVKIPKEALYEQKEMDALKDFLSHKFVLCGRVFVSFAVKDQKIYLVETDEDFERTADRKKGDHLRYSLEKLIEWYNPLDLNDKQNLSKYAARSDLALSTSSPVLEFDPRNIYMINDIEAPHTGGKVPPEKIFTDGCGFMNGAALMRVGKWIGSGSPPTAVQGRILGSKGVWLLHPDDRAPTAEPRIWIRPSQRKIRLVREYNAESLATLHRAHLIFDLVMPSRSTVPARLSRLTIVNLAHNGVPTKILTALMEGGLKAEVEGLTQWQGASAMPLLWHAVNKASGTSFQRLRRTAAGIQRALGLTRRHNEDESDGEDDAAPLPFEVDNGDAVIDEPTKPDTDAPPPAIGEGILERIQAGFSPLTDIHLYNELKTLLKIVMESYIKDYHIIVPESAEAFIVPDPYGLLEEDEIHFKSSQDLKDACEHLNPKSVVGDVLIYRNPARVPSDVQKVRAVCRPEYADYLDVIILPTKGRRSLASLLAGGDYDGDVATCIFDPQIVGDFRQPVFTAEPPNFLEKYFESQDKIPTVASVVRMMSDRPADASRILRRHLLIGLTESKTGKYSWYNENAMYRYGFTTVLDSRKSGLAVKPEVVKADNGRFGFAKPECLGGTGNGPRRDHALGPFVLDKLLRAGSSIQRELLAKYDSIGTNLKLMEDKPDPDIERPWTEICNARQAGLLSEALCTEVGRLETAMREISRTWGAIWGPSYRGSQYATKAQKSEAKKKVQVQVDGLARHYMETPVGCEALAMLGNLDKLKASCLYSIKPKVAFKVCFQAVCKIKAESRGSKAFTREFADAMSIPAAEVRVRSQFNAAREDVTV</sequence>
<feature type="domain" description="RDRP core" evidence="3">
    <location>
        <begin position="128"/>
        <end position="695"/>
    </location>
</feature>
<dbReference type="KEGG" id="pco:PHACADRAFT_118286"/>
<dbReference type="Pfam" id="PF05183">
    <property type="entry name" value="RdRP"/>
    <property type="match status" value="1"/>
</dbReference>
<dbReference type="RefSeq" id="XP_007394358.1">
    <property type="nucleotide sequence ID" value="XM_007394296.1"/>
</dbReference>
<evidence type="ECO:0000259" key="3">
    <source>
        <dbReference type="Pfam" id="PF05183"/>
    </source>
</evidence>